<name>A0AAJ1NKA9_9BACI</name>
<evidence type="ECO:0000313" key="1">
    <source>
        <dbReference type="EMBL" id="MDG0955684.1"/>
    </source>
</evidence>
<dbReference type="Proteomes" id="UP001216801">
    <property type="component" value="Unassembled WGS sequence"/>
</dbReference>
<protein>
    <submittedName>
        <fullName evidence="1">Crystal protein</fullName>
    </submittedName>
</protein>
<proteinExistence type="predicted"/>
<dbReference type="SUPFAM" id="SSF56973">
    <property type="entry name" value="Aerolisin/ETX pore-forming domain"/>
    <property type="match status" value="1"/>
</dbReference>
<sequence length="263" mass="30678">MMNSVHDILLHYVDWWKNKQKALQAEFHYSVLNREHYALFCSKPTTIYKPPRKIKEWSEKVAVKTYENLGIKSKRVKIELSGYMADHATWSMVKDAQFLGIAYFTIDMSSQLSKISNTPVSLTIGESIMRSRSHQYEAADTIILKPKTKITAKLIVKQHHVTYPFMIEWGLQGYIQIIVTKQNGEIQQSFHHIAAILQKYETSYTKVTNKEATIFTRGTCRVVLSSGFYIRIKEEALYNPSFSREYNLSSERPKENFRKLLHE</sequence>
<dbReference type="RefSeq" id="WP_277617105.1">
    <property type="nucleotide sequence ID" value="NZ_JARPRP010000029.1"/>
</dbReference>
<dbReference type="EMBL" id="JARPRR010000027">
    <property type="protein sequence ID" value="MDG0955684.1"/>
    <property type="molecule type" value="Genomic_DNA"/>
</dbReference>
<reference evidence="1" key="1">
    <citation type="submission" date="2023-03" db="EMBL/GenBank/DDBJ databases">
        <title>Genetic diversity of Bacillus cereus sensu lato isolates from Slovenia.</title>
        <authorList>
            <person name="Abdelli M."/>
        </authorList>
    </citation>
    <scope>NUCLEOTIDE SEQUENCE</scope>
    <source>
        <strain evidence="1">SIBC39</strain>
    </source>
</reference>
<comment type="caution">
    <text evidence="1">The sequence shown here is derived from an EMBL/GenBank/DDBJ whole genome shotgun (WGS) entry which is preliminary data.</text>
</comment>
<organism evidence="1 2">
    <name type="scientific">Bacillus paranthracis</name>
    <dbReference type="NCBI Taxonomy" id="2026186"/>
    <lineage>
        <taxon>Bacteria</taxon>
        <taxon>Bacillati</taxon>
        <taxon>Bacillota</taxon>
        <taxon>Bacilli</taxon>
        <taxon>Bacillales</taxon>
        <taxon>Bacillaceae</taxon>
        <taxon>Bacillus</taxon>
        <taxon>Bacillus cereus group</taxon>
    </lineage>
</organism>
<accession>A0AAJ1NKA9</accession>
<dbReference type="AlphaFoldDB" id="A0AAJ1NKA9"/>
<gene>
    <name evidence="1" type="ORF">P6U19_24200</name>
</gene>
<evidence type="ECO:0000313" key="2">
    <source>
        <dbReference type="Proteomes" id="UP001216801"/>
    </source>
</evidence>